<evidence type="ECO:0000313" key="2">
    <source>
        <dbReference type="EMBL" id="KAF7335097.1"/>
    </source>
</evidence>
<dbReference type="EMBL" id="JACAZI010000025">
    <property type="protein sequence ID" value="KAF7335097.1"/>
    <property type="molecule type" value="Genomic_DNA"/>
</dbReference>
<proteinExistence type="predicted"/>
<feature type="transmembrane region" description="Helical" evidence="1">
    <location>
        <begin position="28"/>
        <end position="46"/>
    </location>
</feature>
<organism evidence="2 3">
    <name type="scientific">Mycena venus</name>
    <dbReference type="NCBI Taxonomy" id="2733690"/>
    <lineage>
        <taxon>Eukaryota</taxon>
        <taxon>Fungi</taxon>
        <taxon>Dikarya</taxon>
        <taxon>Basidiomycota</taxon>
        <taxon>Agaricomycotina</taxon>
        <taxon>Agaricomycetes</taxon>
        <taxon>Agaricomycetidae</taxon>
        <taxon>Agaricales</taxon>
        <taxon>Marasmiineae</taxon>
        <taxon>Mycenaceae</taxon>
        <taxon>Mycena</taxon>
    </lineage>
</organism>
<accession>A0A8H7CGI0</accession>
<feature type="transmembrane region" description="Helical" evidence="1">
    <location>
        <begin position="172"/>
        <end position="196"/>
    </location>
</feature>
<feature type="transmembrane region" description="Helical" evidence="1">
    <location>
        <begin position="67"/>
        <end position="91"/>
    </location>
</feature>
<name>A0A8H7CGI0_9AGAR</name>
<feature type="transmembrane region" description="Helical" evidence="1">
    <location>
        <begin position="97"/>
        <end position="119"/>
    </location>
</feature>
<feature type="transmembrane region" description="Helical" evidence="1">
    <location>
        <begin position="232"/>
        <end position="253"/>
    </location>
</feature>
<evidence type="ECO:0000256" key="1">
    <source>
        <dbReference type="SAM" id="Phobius"/>
    </source>
</evidence>
<keyword evidence="1" id="KW-0472">Membrane</keyword>
<keyword evidence="1" id="KW-0812">Transmembrane</keyword>
<dbReference type="AlphaFoldDB" id="A0A8H7CGI0"/>
<dbReference type="Proteomes" id="UP000620124">
    <property type="component" value="Unassembled WGS sequence"/>
</dbReference>
<sequence length="344" mass="38101">MVVPDTDPAVLSDQALSLLPPELATQLLLNRYVWAGTSAVFIWDILSNLKGDYMLLFKLKHRLGWPVAAYFLSRITSAAAVLGSVVFLTYPVGDCRAFQLGIALLFPIVIPLTSLLFFFRVRAVYCCAQTVTIVFGLMWLAVLGTSLIIPIATRGVNIGPTPYCSLGNLAPYAETVGLNPGLFDTAVFLAISYRLVGNTHVEYRSWRQKARAFFTGAYLPSFSKSLFIDGQLYYMITVVTNIAAFILLCFPVLGPAYRSFLIVPNVMLTNMMACRVYRHTRLDLAQQSFLFPTTHRGDLAENIEVELGAQTHSLHFACPKHQTEITTDCEAGETEDTLEDNGEC</sequence>
<protein>
    <submittedName>
        <fullName evidence="2">Uncharacterized protein</fullName>
    </submittedName>
</protein>
<reference evidence="2" key="1">
    <citation type="submission" date="2020-05" db="EMBL/GenBank/DDBJ databases">
        <title>Mycena genomes resolve the evolution of fungal bioluminescence.</title>
        <authorList>
            <person name="Tsai I.J."/>
        </authorList>
    </citation>
    <scope>NUCLEOTIDE SEQUENCE</scope>
    <source>
        <strain evidence="2">CCC161011</strain>
    </source>
</reference>
<keyword evidence="1" id="KW-1133">Transmembrane helix</keyword>
<evidence type="ECO:0000313" key="3">
    <source>
        <dbReference type="Proteomes" id="UP000620124"/>
    </source>
</evidence>
<dbReference type="OrthoDB" id="3038990at2759"/>
<feature type="transmembrane region" description="Helical" evidence="1">
    <location>
        <begin position="131"/>
        <end position="152"/>
    </location>
</feature>
<keyword evidence="3" id="KW-1185">Reference proteome</keyword>
<comment type="caution">
    <text evidence="2">The sequence shown here is derived from an EMBL/GenBank/DDBJ whole genome shotgun (WGS) entry which is preliminary data.</text>
</comment>
<gene>
    <name evidence="2" type="ORF">MVEN_02260300</name>
</gene>